<feature type="signal peptide" evidence="2">
    <location>
        <begin position="1"/>
        <end position="20"/>
    </location>
</feature>
<dbReference type="GO" id="GO:0019867">
    <property type="term" value="C:outer membrane"/>
    <property type="evidence" value="ECO:0007669"/>
    <property type="project" value="InterPro"/>
</dbReference>
<dbReference type="OrthoDB" id="9798935at2"/>
<gene>
    <name evidence="4" type="ORF">A9C19_03110</name>
</gene>
<dbReference type="EMBL" id="CP016020">
    <property type="protein sequence ID" value="APH03828.1"/>
    <property type="molecule type" value="Genomic_DNA"/>
</dbReference>
<dbReference type="InterPro" id="IPR051933">
    <property type="entry name" value="Resuscitation_pf_RpfB"/>
</dbReference>
<evidence type="ECO:0000313" key="5">
    <source>
        <dbReference type="Proteomes" id="UP000181936"/>
    </source>
</evidence>
<dbReference type="Gene3D" id="2.40.40.10">
    <property type="entry name" value="RlpA-like domain"/>
    <property type="match status" value="1"/>
</dbReference>
<reference evidence="4 5" key="1">
    <citation type="journal article" date="2016" name="Sci. Rep.">
        <title>Complete genome sequence and transcriptomic analysis of a novel marine strain Bacillus weihaiensis reveals the mechanism of brown algae degradation.</title>
        <authorList>
            <person name="Zhu Y."/>
            <person name="Chen P."/>
            <person name="Bao Y."/>
            <person name="Men Y."/>
            <person name="Zeng Y."/>
            <person name="Yang J."/>
            <person name="Sun J."/>
            <person name="Sun Y."/>
        </authorList>
    </citation>
    <scope>NUCLEOTIDE SEQUENCE [LARGE SCALE GENOMIC DNA]</scope>
    <source>
        <strain evidence="4 5">Alg07</strain>
    </source>
</reference>
<proteinExistence type="predicted"/>
<protein>
    <recommendedName>
        <fullName evidence="3">3D domain-containing protein</fullName>
    </recommendedName>
</protein>
<dbReference type="Proteomes" id="UP000181936">
    <property type="component" value="Chromosome"/>
</dbReference>
<sequence>MNSIKRISKRIMMTCLFLGAFTTTFESISGVKAKDIATWYGATDQVINENETAERAEGKDPLKLIGLIFKSLKSEPTATREISSSVEAVNNDVPLEEAFDWSKYPSKKVVATGYTAGVESTGKGPDHPSYGITYSGVKVKRDLYSTVAADLNVFPIGTILFIPGYGYGVVADKGGAIKGNKLDLYYETVTDVYDNWGKKQLDVYVVEMGNGKLTEDQLEQLNNEESMQVFRQKYMKEKEKS</sequence>
<evidence type="ECO:0000313" key="4">
    <source>
        <dbReference type="EMBL" id="APH03828.1"/>
    </source>
</evidence>
<dbReference type="Pfam" id="PF06725">
    <property type="entry name" value="3D"/>
    <property type="match status" value="1"/>
</dbReference>
<evidence type="ECO:0000256" key="2">
    <source>
        <dbReference type="SAM" id="SignalP"/>
    </source>
</evidence>
<keyword evidence="5" id="KW-1185">Reference proteome</keyword>
<dbReference type="AlphaFoldDB" id="A0A1L3MNB0"/>
<feature type="chain" id="PRO_5038813996" description="3D domain-containing protein" evidence="2">
    <location>
        <begin position="21"/>
        <end position="241"/>
    </location>
</feature>
<dbReference type="GO" id="GO:0009254">
    <property type="term" value="P:peptidoglycan turnover"/>
    <property type="evidence" value="ECO:0007669"/>
    <property type="project" value="InterPro"/>
</dbReference>
<dbReference type="CDD" id="cd22786">
    <property type="entry name" value="DPBB_YuiC-like"/>
    <property type="match status" value="1"/>
</dbReference>
<evidence type="ECO:0000259" key="3">
    <source>
        <dbReference type="Pfam" id="PF06725"/>
    </source>
</evidence>
<dbReference type="SUPFAM" id="SSF50685">
    <property type="entry name" value="Barwin-like endoglucanases"/>
    <property type="match status" value="1"/>
</dbReference>
<name>A0A1L3MNB0_9BACI</name>
<dbReference type="InterPro" id="IPR036908">
    <property type="entry name" value="RlpA-like_sf"/>
</dbReference>
<dbReference type="STRING" id="1547283.A9C19_03110"/>
<dbReference type="PANTHER" id="PTHR39160:SF4">
    <property type="entry name" value="RESUSCITATION-PROMOTING FACTOR RPFB"/>
    <property type="match status" value="1"/>
</dbReference>
<feature type="domain" description="3D" evidence="3">
    <location>
        <begin position="145"/>
        <end position="206"/>
    </location>
</feature>
<dbReference type="KEGG" id="bwh:A9C19_03110"/>
<evidence type="ECO:0000256" key="1">
    <source>
        <dbReference type="ARBA" id="ARBA00022729"/>
    </source>
</evidence>
<dbReference type="PANTHER" id="PTHR39160">
    <property type="entry name" value="CELL WALL-BINDING PROTEIN YOCH"/>
    <property type="match status" value="1"/>
</dbReference>
<dbReference type="GO" id="GO:0004553">
    <property type="term" value="F:hydrolase activity, hydrolyzing O-glycosyl compounds"/>
    <property type="evidence" value="ECO:0007669"/>
    <property type="project" value="InterPro"/>
</dbReference>
<keyword evidence="1 2" id="KW-0732">Signal</keyword>
<dbReference type="RefSeq" id="WP_072578620.1">
    <property type="nucleotide sequence ID" value="NZ_CP016020.1"/>
</dbReference>
<accession>A0A1L3MNB0</accession>
<organism evidence="4 5">
    <name type="scientific">Bacillus weihaiensis</name>
    <dbReference type="NCBI Taxonomy" id="1547283"/>
    <lineage>
        <taxon>Bacteria</taxon>
        <taxon>Bacillati</taxon>
        <taxon>Bacillota</taxon>
        <taxon>Bacilli</taxon>
        <taxon>Bacillales</taxon>
        <taxon>Bacillaceae</taxon>
        <taxon>Bacillus</taxon>
    </lineage>
</organism>
<dbReference type="InterPro" id="IPR010611">
    <property type="entry name" value="3D_dom"/>
</dbReference>